<dbReference type="PANTHER" id="PTHR37244">
    <property type="entry name" value="NADP-SPECIFIC GLUTAMATE DEHYDROGENASE"/>
    <property type="match status" value="1"/>
</dbReference>
<evidence type="ECO:0000313" key="3">
    <source>
        <dbReference type="Proteomes" id="UP001417504"/>
    </source>
</evidence>
<gene>
    <name evidence="2" type="ORF">Sjap_004783</name>
</gene>
<proteinExistence type="predicted"/>
<organism evidence="2 3">
    <name type="scientific">Stephania japonica</name>
    <dbReference type="NCBI Taxonomy" id="461633"/>
    <lineage>
        <taxon>Eukaryota</taxon>
        <taxon>Viridiplantae</taxon>
        <taxon>Streptophyta</taxon>
        <taxon>Embryophyta</taxon>
        <taxon>Tracheophyta</taxon>
        <taxon>Spermatophyta</taxon>
        <taxon>Magnoliopsida</taxon>
        <taxon>Ranunculales</taxon>
        <taxon>Menispermaceae</taxon>
        <taxon>Menispermoideae</taxon>
        <taxon>Cissampelideae</taxon>
        <taxon>Stephania</taxon>
    </lineage>
</organism>
<dbReference type="Proteomes" id="UP001417504">
    <property type="component" value="Unassembled WGS sequence"/>
</dbReference>
<keyword evidence="1" id="KW-0472">Membrane</keyword>
<name>A0AAP0PKJ5_9MAGN</name>
<feature type="transmembrane region" description="Helical" evidence="1">
    <location>
        <begin position="273"/>
        <end position="296"/>
    </location>
</feature>
<evidence type="ECO:0000256" key="1">
    <source>
        <dbReference type="SAM" id="Phobius"/>
    </source>
</evidence>
<protein>
    <recommendedName>
        <fullName evidence="4">Erythronate-4-phosphate dehydrogenase family protein</fullName>
    </recommendedName>
</protein>
<keyword evidence="1" id="KW-1133">Transmembrane helix</keyword>
<keyword evidence="1" id="KW-0812">Transmembrane</keyword>
<keyword evidence="3" id="KW-1185">Reference proteome</keyword>
<sequence>MEDKNCSSSSSSSSTSSSSLYLLTNGATSSPPPSTYFEIRLFYVRIAPCAVSAVPDHLTIRHIRREIGASLEINGSYVPASDSSSLKLRCDRIDKEASEVTYVSTDTVRVIGAVEFEVYEREAMVLCGSLERVETVWGNGGLVKDERTGWSMDCNAAAAVMLGGLSSSSIEVYVAGCSAGVPLILTKTIQHSPRRKPPRHGMLDAIPEDEETGKGENGVNGVNGVVQRRKLQSIDLEVEEYDSDEKLSHGYYSEDLYADEDGQLSWFNAGVRVGVGIGLGMCIGIGIGVGLLMRSYQATTRTFRRRFL</sequence>
<dbReference type="AlphaFoldDB" id="A0AAP0PKJ5"/>
<dbReference type="EMBL" id="JBBNAE010000002">
    <property type="protein sequence ID" value="KAK9144880.1"/>
    <property type="molecule type" value="Genomic_DNA"/>
</dbReference>
<reference evidence="2 3" key="1">
    <citation type="submission" date="2024-01" db="EMBL/GenBank/DDBJ databases">
        <title>Genome assemblies of Stephania.</title>
        <authorList>
            <person name="Yang L."/>
        </authorList>
    </citation>
    <scope>NUCLEOTIDE SEQUENCE [LARGE SCALE GENOMIC DNA]</scope>
    <source>
        <strain evidence="2">QJT</strain>
        <tissue evidence="2">Leaf</tissue>
    </source>
</reference>
<accession>A0AAP0PKJ5</accession>
<dbReference type="PANTHER" id="PTHR37244:SF1">
    <property type="entry name" value="NADP-SPECIFIC GLUTAMATE DEHYDROGENASE"/>
    <property type="match status" value="1"/>
</dbReference>
<comment type="caution">
    <text evidence="2">The sequence shown here is derived from an EMBL/GenBank/DDBJ whole genome shotgun (WGS) entry which is preliminary data.</text>
</comment>
<evidence type="ECO:0000313" key="2">
    <source>
        <dbReference type="EMBL" id="KAK9144880.1"/>
    </source>
</evidence>
<evidence type="ECO:0008006" key="4">
    <source>
        <dbReference type="Google" id="ProtNLM"/>
    </source>
</evidence>